<dbReference type="EMBL" id="JBANRG010000016">
    <property type="protein sequence ID" value="KAK7459477.1"/>
    <property type="molecule type" value="Genomic_DNA"/>
</dbReference>
<name>A0ABR1JEM4_9AGAR</name>
<feature type="compositionally biased region" description="Acidic residues" evidence="1">
    <location>
        <begin position="1"/>
        <end position="10"/>
    </location>
</feature>
<comment type="caution">
    <text evidence="2">The sequence shown here is derived from an EMBL/GenBank/DDBJ whole genome shotgun (WGS) entry which is preliminary data.</text>
</comment>
<organism evidence="2 3">
    <name type="scientific">Marasmiellus scandens</name>
    <dbReference type="NCBI Taxonomy" id="2682957"/>
    <lineage>
        <taxon>Eukaryota</taxon>
        <taxon>Fungi</taxon>
        <taxon>Dikarya</taxon>
        <taxon>Basidiomycota</taxon>
        <taxon>Agaricomycotina</taxon>
        <taxon>Agaricomycetes</taxon>
        <taxon>Agaricomycetidae</taxon>
        <taxon>Agaricales</taxon>
        <taxon>Marasmiineae</taxon>
        <taxon>Omphalotaceae</taxon>
        <taxon>Marasmiellus</taxon>
    </lineage>
</organism>
<evidence type="ECO:0000313" key="2">
    <source>
        <dbReference type="EMBL" id="KAK7459477.1"/>
    </source>
</evidence>
<protein>
    <submittedName>
        <fullName evidence="2">Aminophospholipid translocase</fullName>
    </submittedName>
</protein>
<dbReference type="Proteomes" id="UP001498398">
    <property type="component" value="Unassembled WGS sequence"/>
</dbReference>
<accession>A0ABR1JEM4</accession>
<feature type="compositionally biased region" description="Low complexity" evidence="1">
    <location>
        <begin position="24"/>
        <end position="41"/>
    </location>
</feature>
<gene>
    <name evidence="2" type="primary">DRS2_3</name>
    <name evidence="2" type="ORF">VKT23_009460</name>
</gene>
<evidence type="ECO:0000256" key="1">
    <source>
        <dbReference type="SAM" id="MobiDB-lite"/>
    </source>
</evidence>
<keyword evidence="3" id="KW-1185">Reference proteome</keyword>
<reference evidence="2 3" key="1">
    <citation type="submission" date="2024-01" db="EMBL/GenBank/DDBJ databases">
        <title>A draft genome for the cacao thread blight pathogen Marasmiellus scandens.</title>
        <authorList>
            <person name="Baruah I.K."/>
            <person name="Leung J."/>
            <person name="Bukari Y."/>
            <person name="Amoako-Attah I."/>
            <person name="Meinhardt L.W."/>
            <person name="Bailey B.A."/>
            <person name="Cohen S.P."/>
        </authorList>
    </citation>
    <scope>NUCLEOTIDE SEQUENCE [LARGE SCALE GENOMIC DNA]</scope>
    <source>
        <strain evidence="2 3">GH-19</strain>
    </source>
</reference>
<evidence type="ECO:0000313" key="3">
    <source>
        <dbReference type="Proteomes" id="UP001498398"/>
    </source>
</evidence>
<sequence length="50" mass="5305">MYPFFDDEPDSAFGRPFPMHSQESSLPLARSGAPPAGSGPPKTSLDEPQG</sequence>
<proteinExistence type="predicted"/>
<feature type="region of interest" description="Disordered" evidence="1">
    <location>
        <begin position="1"/>
        <end position="50"/>
    </location>
</feature>